<sequence>MRFILIIMFFSNYTYAQLYDIEDIDMKEVGVVTLRKPILVFRKEGGKYVAYITEKKSSKTIDNKKYFDINHHRRNDKLTNRRKRKGQIIYTIKPKNKKLRNKQGIYKFIEYEISLVEYNIVNYGFDMSQCLKEGDYSEILNVLIIDDK</sequence>
<organism evidence="1 2">
    <name type="scientific">Flammeovirga aprica JL-4</name>
    <dbReference type="NCBI Taxonomy" id="694437"/>
    <lineage>
        <taxon>Bacteria</taxon>
        <taxon>Pseudomonadati</taxon>
        <taxon>Bacteroidota</taxon>
        <taxon>Cytophagia</taxon>
        <taxon>Cytophagales</taxon>
        <taxon>Flammeovirgaceae</taxon>
        <taxon>Flammeovirga</taxon>
    </lineage>
</organism>
<evidence type="ECO:0000313" key="2">
    <source>
        <dbReference type="Proteomes" id="UP000576082"/>
    </source>
</evidence>
<dbReference type="Proteomes" id="UP000576082">
    <property type="component" value="Unassembled WGS sequence"/>
</dbReference>
<proteinExistence type="predicted"/>
<name>A0A7X9RUU9_9BACT</name>
<comment type="caution">
    <text evidence="1">The sequence shown here is derived from an EMBL/GenBank/DDBJ whole genome shotgun (WGS) entry which is preliminary data.</text>
</comment>
<protein>
    <submittedName>
        <fullName evidence="1">Uncharacterized protein</fullName>
    </submittedName>
</protein>
<reference evidence="1 2" key="1">
    <citation type="submission" date="2020-04" db="EMBL/GenBank/DDBJ databases">
        <title>Flammeovirga sp. SR4, a novel species isolated from seawater.</title>
        <authorList>
            <person name="Wang X."/>
        </authorList>
    </citation>
    <scope>NUCLEOTIDE SEQUENCE [LARGE SCALE GENOMIC DNA]</scope>
    <source>
        <strain evidence="1 2">ATCC 23126</strain>
    </source>
</reference>
<dbReference type="AlphaFoldDB" id="A0A7X9RUU9"/>
<accession>A0A7X9RUU9</accession>
<gene>
    <name evidence="1" type="ORF">HHU12_13855</name>
</gene>
<keyword evidence="2" id="KW-1185">Reference proteome</keyword>
<dbReference type="EMBL" id="JABANE010000033">
    <property type="protein sequence ID" value="NME69054.1"/>
    <property type="molecule type" value="Genomic_DNA"/>
</dbReference>
<dbReference type="RefSeq" id="WP_169657341.1">
    <property type="nucleotide sequence ID" value="NZ_JABANE010000033.1"/>
</dbReference>
<evidence type="ECO:0000313" key="1">
    <source>
        <dbReference type="EMBL" id="NME69054.1"/>
    </source>
</evidence>